<dbReference type="InterPro" id="IPR005135">
    <property type="entry name" value="Endo/exonuclease/phosphatase"/>
</dbReference>
<protein>
    <recommendedName>
        <fullName evidence="1">Endonuclease/exonuclease/phosphatase domain-containing protein</fullName>
    </recommendedName>
</protein>
<name>A0AAV4ZK52_9HYPH</name>
<dbReference type="GO" id="GO:0016020">
    <property type="term" value="C:membrane"/>
    <property type="evidence" value="ECO:0007669"/>
    <property type="project" value="GOC"/>
</dbReference>
<accession>A0AAV4ZK52</accession>
<dbReference type="GO" id="GO:0003824">
    <property type="term" value="F:catalytic activity"/>
    <property type="evidence" value="ECO:0007669"/>
    <property type="project" value="InterPro"/>
</dbReference>
<keyword evidence="3" id="KW-1185">Reference proteome</keyword>
<dbReference type="InterPro" id="IPR051916">
    <property type="entry name" value="GPI-anchor_lipid_remodeler"/>
</dbReference>
<dbReference type="GO" id="GO:0006506">
    <property type="term" value="P:GPI anchor biosynthetic process"/>
    <property type="evidence" value="ECO:0007669"/>
    <property type="project" value="TreeGrafter"/>
</dbReference>
<evidence type="ECO:0000313" key="2">
    <source>
        <dbReference type="EMBL" id="GJD88543.1"/>
    </source>
</evidence>
<dbReference type="Gene3D" id="3.60.10.10">
    <property type="entry name" value="Endonuclease/exonuclease/phosphatase"/>
    <property type="match status" value="1"/>
</dbReference>
<dbReference type="RefSeq" id="WP_066921735.1">
    <property type="nucleotide sequence ID" value="NZ_BPQO01000007.1"/>
</dbReference>
<dbReference type="SUPFAM" id="SSF56219">
    <property type="entry name" value="DNase I-like"/>
    <property type="match status" value="1"/>
</dbReference>
<dbReference type="Pfam" id="PF03372">
    <property type="entry name" value="Exo_endo_phos"/>
    <property type="match status" value="1"/>
</dbReference>
<comment type="caution">
    <text evidence="2">The sequence shown here is derived from an EMBL/GenBank/DDBJ whole genome shotgun (WGS) entry which is preliminary data.</text>
</comment>
<organism evidence="2 3">
    <name type="scientific">Methylobacterium hispanicum</name>
    <dbReference type="NCBI Taxonomy" id="270350"/>
    <lineage>
        <taxon>Bacteria</taxon>
        <taxon>Pseudomonadati</taxon>
        <taxon>Pseudomonadota</taxon>
        <taxon>Alphaproteobacteria</taxon>
        <taxon>Hyphomicrobiales</taxon>
        <taxon>Methylobacteriaceae</taxon>
        <taxon>Methylobacterium</taxon>
    </lineage>
</organism>
<evidence type="ECO:0000313" key="3">
    <source>
        <dbReference type="Proteomes" id="UP001055247"/>
    </source>
</evidence>
<evidence type="ECO:0000259" key="1">
    <source>
        <dbReference type="Pfam" id="PF03372"/>
    </source>
</evidence>
<gene>
    <name evidence="2" type="ORF">BHAOGJBA_2063</name>
</gene>
<dbReference type="PANTHER" id="PTHR14859:SF15">
    <property type="entry name" value="ENDONUCLEASE_EXONUCLEASE_PHOSPHATASE DOMAIN-CONTAINING PROTEIN"/>
    <property type="match status" value="1"/>
</dbReference>
<reference evidence="2" key="1">
    <citation type="journal article" date="2016" name="Front. Microbiol.">
        <title>Genome Sequence of the Piezophilic, Mesophilic Sulfate-Reducing Bacterium Desulfovibrio indicus J2T.</title>
        <authorList>
            <person name="Cao J."/>
            <person name="Maignien L."/>
            <person name="Shao Z."/>
            <person name="Alain K."/>
            <person name="Jebbar M."/>
        </authorList>
    </citation>
    <scope>NUCLEOTIDE SEQUENCE</scope>
    <source>
        <strain evidence="2">DSM 16372</strain>
    </source>
</reference>
<sequence>MIRLLSYNIRHALGLDGRVAPERIAAVIADLAPDVVALQEVDVGRARTGGHDQAAVIARALRMDYHFHPALHAEGERYGDAILTPHPARLVRAGALPGHPRRLGLEPRGALWVEVALGGRRLQVLNTHLGLTGGERLAQVEALLGPDWLGNPACREPAVLLGDLNATPWSRSYRRLAGRLADARRLSPTGRARSGATFPTRLPLLRIDHAFVSSGIRVGRMGPVGGGLARVASDHRPLLVEIALDPAVGEPARRAEAAG</sequence>
<dbReference type="AlphaFoldDB" id="A0AAV4ZK52"/>
<feature type="domain" description="Endonuclease/exonuclease/phosphatase" evidence="1">
    <location>
        <begin position="5"/>
        <end position="235"/>
    </location>
</feature>
<proteinExistence type="predicted"/>
<reference evidence="2" key="2">
    <citation type="submission" date="2021-08" db="EMBL/GenBank/DDBJ databases">
        <authorList>
            <person name="Tani A."/>
            <person name="Ola A."/>
            <person name="Ogura Y."/>
            <person name="Katsura K."/>
            <person name="Hayashi T."/>
        </authorList>
    </citation>
    <scope>NUCLEOTIDE SEQUENCE</scope>
    <source>
        <strain evidence="2">DSM 16372</strain>
    </source>
</reference>
<dbReference type="Proteomes" id="UP001055247">
    <property type="component" value="Unassembled WGS sequence"/>
</dbReference>
<dbReference type="PANTHER" id="PTHR14859">
    <property type="entry name" value="CALCOFLUOR WHITE HYPERSENSITIVE PROTEIN PRECURSOR"/>
    <property type="match status" value="1"/>
</dbReference>
<dbReference type="EMBL" id="BPQO01000007">
    <property type="protein sequence ID" value="GJD88543.1"/>
    <property type="molecule type" value="Genomic_DNA"/>
</dbReference>
<dbReference type="InterPro" id="IPR036691">
    <property type="entry name" value="Endo/exonu/phosph_ase_sf"/>
</dbReference>